<protein>
    <submittedName>
        <fullName evidence="2">ABC transporter substrate-binding protein</fullName>
    </submittedName>
</protein>
<dbReference type="Pfam" id="PF01497">
    <property type="entry name" value="Peripla_BP_2"/>
    <property type="match status" value="1"/>
</dbReference>
<dbReference type="InterPro" id="IPR050902">
    <property type="entry name" value="ABC_Transporter_SBP"/>
</dbReference>
<evidence type="ECO:0000313" key="2">
    <source>
        <dbReference type="EMBL" id="MDG4945551.1"/>
    </source>
</evidence>
<dbReference type="Proteomes" id="UP001152599">
    <property type="component" value="Unassembled WGS sequence"/>
</dbReference>
<proteinExistence type="predicted"/>
<evidence type="ECO:0000313" key="3">
    <source>
        <dbReference type="Proteomes" id="UP001152599"/>
    </source>
</evidence>
<dbReference type="InterPro" id="IPR002491">
    <property type="entry name" value="ABC_transptr_periplasmic_BD"/>
</dbReference>
<feature type="domain" description="Fe/B12 periplasmic-binding" evidence="1">
    <location>
        <begin position="81"/>
        <end position="353"/>
    </location>
</feature>
<dbReference type="AlphaFoldDB" id="A0A9X4MZU6"/>
<dbReference type="EMBL" id="JANCMU010000001">
    <property type="protein sequence ID" value="MDG4945551.1"/>
    <property type="molecule type" value="Genomic_DNA"/>
</dbReference>
<keyword evidence="3" id="KW-1185">Reference proteome</keyword>
<dbReference type="PANTHER" id="PTHR30535:SF34">
    <property type="entry name" value="MOLYBDATE-BINDING PROTEIN MOLA"/>
    <property type="match status" value="1"/>
</dbReference>
<dbReference type="Gene3D" id="3.40.50.1980">
    <property type="entry name" value="Nitrogenase molybdenum iron protein domain"/>
    <property type="match status" value="2"/>
</dbReference>
<gene>
    <name evidence="2" type="ORF">NMK71_03925</name>
</gene>
<evidence type="ECO:0000259" key="1">
    <source>
        <dbReference type="PROSITE" id="PS50983"/>
    </source>
</evidence>
<dbReference type="PROSITE" id="PS51257">
    <property type="entry name" value="PROKAR_LIPOPROTEIN"/>
    <property type="match status" value="1"/>
</dbReference>
<accession>A0A9X4MZU6</accession>
<dbReference type="PROSITE" id="PS50983">
    <property type="entry name" value="FE_B12_PBP"/>
    <property type="match status" value="1"/>
</dbReference>
<dbReference type="SUPFAM" id="SSF53807">
    <property type="entry name" value="Helical backbone' metal receptor"/>
    <property type="match status" value="1"/>
</dbReference>
<sequence length="367" mass="41846">MNKTFIFLFINISLFLLISCEKDSSSSIKEINAHEKESLNIFKNASSVALFEEDSIWNYQIKLDKSTKSIKIPKSKLPLKNMAILSASSVGYLEALNDLDAIKGVFDAQWIYSPALHERIKDNPNLDQGNLSAINLEKVIALNPDVVIGFSDPNMSKTYQRLEEAGILMIYADEYNEKTPLGKAEFIKLYGVLTGKLDEANELYQEIETNYHSYKDLALKQEVKPTAFAEIMRGDIWYMPGGESFAAQYFKDAGADYLWSDDDSQGSVKLNFEQVYEKAAEADFWMNASDLSSLNEIQKSYINHDWFKAYKTAKVYSLSNRMNTAGANDYFEAGSVRADWVLKDLVYIFHPEVFPNHELFFYHKLGK</sequence>
<organism evidence="2 3">
    <name type="scientific">Profundicola chukchiensis</name>
    <dbReference type="NCBI Taxonomy" id="2961959"/>
    <lineage>
        <taxon>Bacteria</taxon>
        <taxon>Pseudomonadati</taxon>
        <taxon>Bacteroidota</taxon>
        <taxon>Flavobacteriia</taxon>
        <taxon>Flavobacteriales</taxon>
        <taxon>Weeksellaceae</taxon>
        <taxon>Profundicola</taxon>
    </lineage>
</organism>
<dbReference type="RefSeq" id="WP_304420137.1">
    <property type="nucleotide sequence ID" value="NZ_JANCMU010000001.1"/>
</dbReference>
<name>A0A9X4MZU6_9FLAO</name>
<reference evidence="2" key="1">
    <citation type="submission" date="2022-07" db="EMBL/GenBank/DDBJ databases">
        <title>Description and genome-wide analysis of Profundicola chukchiensis gen. nov., sp. nov., marine bacteria isolated from bottom sediments of the Chukchi Sea.</title>
        <authorList>
            <person name="Romanenko L."/>
            <person name="Otstavnykh N."/>
            <person name="Kurilenko V."/>
            <person name="Eremeev V."/>
            <person name="Velansky P."/>
            <person name="Mikhailov V."/>
            <person name="Isaeva M."/>
        </authorList>
    </citation>
    <scope>NUCLEOTIDE SEQUENCE</scope>
    <source>
        <strain evidence="2">KMM 9713</strain>
    </source>
</reference>
<comment type="caution">
    <text evidence="2">The sequence shown here is derived from an EMBL/GenBank/DDBJ whole genome shotgun (WGS) entry which is preliminary data.</text>
</comment>
<dbReference type="PANTHER" id="PTHR30535">
    <property type="entry name" value="VITAMIN B12-BINDING PROTEIN"/>
    <property type="match status" value="1"/>
</dbReference>
<dbReference type="GO" id="GO:0071281">
    <property type="term" value="P:cellular response to iron ion"/>
    <property type="evidence" value="ECO:0007669"/>
    <property type="project" value="TreeGrafter"/>
</dbReference>